<dbReference type="AlphaFoldDB" id="A0A0G2EGV8"/>
<dbReference type="GO" id="GO:0005840">
    <property type="term" value="C:ribosome"/>
    <property type="evidence" value="ECO:0007669"/>
    <property type="project" value="UniProtKB-KW"/>
</dbReference>
<evidence type="ECO:0000256" key="8">
    <source>
        <dbReference type="PROSITE-ProRule" id="PRU00266"/>
    </source>
</evidence>
<sequence length="254" mass="28037">MAVVYAAMWAYIGPRALSMITKEWGVEFAAVPGSEVDPGFLQFKRMPRGIELVETSVPFSASRAENEAKGYRRGMSSRSVYDDEFGELRVDESSPSDPSTGGVTAEKASTNFVRAVIGALHLHGGRSVARQFFKDHFMSRQLDMANLFSFKMPTRDLSRLCAREGFEAPVARLISETGRKSRHPVFIVGVYSGREKLGEGAGSSLDEARVRAAISALKGWYLYSPLDMRLPSDTEEDNTKTWQPRLVDGGEVIA</sequence>
<evidence type="ECO:0000256" key="3">
    <source>
        <dbReference type="ARBA" id="ARBA00022980"/>
    </source>
</evidence>
<dbReference type="InterPro" id="IPR036389">
    <property type="entry name" value="RNase_III_sf"/>
</dbReference>
<keyword evidence="5" id="KW-0687">Ribonucleoprotein</keyword>
<comment type="caution">
    <text evidence="10">The sequence shown here is derived from an EMBL/GenBank/DDBJ whole genome shotgun (WGS) entry which is preliminary data.</text>
</comment>
<evidence type="ECO:0000259" key="9">
    <source>
        <dbReference type="PROSITE" id="PS50137"/>
    </source>
</evidence>
<evidence type="ECO:0000256" key="7">
    <source>
        <dbReference type="ARBA" id="ARBA00035187"/>
    </source>
</evidence>
<keyword evidence="3 10" id="KW-0689">Ribosomal protein</keyword>
<dbReference type="CDD" id="cd19873">
    <property type="entry name" value="DSRM_MRPL3_like"/>
    <property type="match status" value="1"/>
</dbReference>
<comment type="subcellular location">
    <subcellularLocation>
        <location evidence="1">Mitochondrion</location>
    </subcellularLocation>
</comment>
<protein>
    <recommendedName>
        <fullName evidence="7">Large ribosomal subunit protein mL44</fullName>
    </recommendedName>
</protein>
<keyword evidence="11" id="KW-1185">Reference proteome</keyword>
<dbReference type="Pfam" id="PF22892">
    <property type="entry name" value="DSRM_MRPL44"/>
    <property type="match status" value="1"/>
</dbReference>
<dbReference type="InterPro" id="IPR014720">
    <property type="entry name" value="dsRBD_dom"/>
</dbReference>
<evidence type="ECO:0000256" key="5">
    <source>
        <dbReference type="ARBA" id="ARBA00023274"/>
    </source>
</evidence>
<dbReference type="SUPFAM" id="SSF69065">
    <property type="entry name" value="RNase III domain-like"/>
    <property type="match status" value="1"/>
</dbReference>
<dbReference type="GO" id="GO:0004525">
    <property type="term" value="F:ribonuclease III activity"/>
    <property type="evidence" value="ECO:0007669"/>
    <property type="project" value="InterPro"/>
</dbReference>
<reference evidence="10 11" key="1">
    <citation type="submission" date="2015-05" db="EMBL/GenBank/DDBJ databases">
        <title>Distinctive expansion of gene families associated with plant cell wall degradation and secondary metabolism in the genomes of grapevine trunk pathogens.</title>
        <authorList>
            <person name="Lawrence D.P."/>
            <person name="Travadon R."/>
            <person name="Rolshausen P.E."/>
            <person name="Baumgartner K."/>
        </authorList>
    </citation>
    <scope>NUCLEOTIDE SEQUENCE [LARGE SCALE GENOMIC DNA]</scope>
    <source>
        <strain evidence="10">UCRPC4</strain>
    </source>
</reference>
<keyword evidence="4" id="KW-0496">Mitochondrion</keyword>
<dbReference type="InterPro" id="IPR044444">
    <property type="entry name" value="Ribosomal_mL44_DSRM_metazoa"/>
</dbReference>
<dbReference type="Gene3D" id="3.30.160.20">
    <property type="match status" value="1"/>
</dbReference>
<dbReference type="GO" id="GO:0006396">
    <property type="term" value="P:RNA processing"/>
    <property type="evidence" value="ECO:0007669"/>
    <property type="project" value="InterPro"/>
</dbReference>
<evidence type="ECO:0000313" key="11">
    <source>
        <dbReference type="Proteomes" id="UP000053317"/>
    </source>
</evidence>
<dbReference type="GO" id="GO:0005739">
    <property type="term" value="C:mitochondrion"/>
    <property type="evidence" value="ECO:0007669"/>
    <property type="project" value="TreeGrafter"/>
</dbReference>
<name>A0A0G2EGV8_PHACM</name>
<reference evidence="10 11" key="2">
    <citation type="submission" date="2015-05" db="EMBL/GenBank/DDBJ databases">
        <authorList>
            <person name="Morales-Cruz A."/>
            <person name="Amrine K.C."/>
            <person name="Cantu D."/>
        </authorList>
    </citation>
    <scope>NUCLEOTIDE SEQUENCE [LARGE SCALE GENOMIC DNA]</scope>
    <source>
        <strain evidence="10">UCRPC4</strain>
    </source>
</reference>
<evidence type="ECO:0000256" key="2">
    <source>
        <dbReference type="ARBA" id="ARBA00022884"/>
    </source>
</evidence>
<feature type="domain" description="DRBM" evidence="9">
    <location>
        <begin position="152"/>
        <end position="222"/>
    </location>
</feature>
<evidence type="ECO:0000256" key="6">
    <source>
        <dbReference type="ARBA" id="ARBA00024034"/>
    </source>
</evidence>
<organism evidence="10 11">
    <name type="scientific">Phaeomoniella chlamydospora</name>
    <name type="common">Phaeoacremonium chlamydosporum</name>
    <dbReference type="NCBI Taxonomy" id="158046"/>
    <lineage>
        <taxon>Eukaryota</taxon>
        <taxon>Fungi</taxon>
        <taxon>Dikarya</taxon>
        <taxon>Ascomycota</taxon>
        <taxon>Pezizomycotina</taxon>
        <taxon>Eurotiomycetes</taxon>
        <taxon>Chaetothyriomycetidae</taxon>
        <taxon>Phaeomoniellales</taxon>
        <taxon>Phaeomoniellaceae</taxon>
        <taxon>Phaeomoniella</taxon>
    </lineage>
</organism>
<dbReference type="PANTHER" id="PTHR11207">
    <property type="entry name" value="RIBONUCLEASE III"/>
    <property type="match status" value="1"/>
</dbReference>
<proteinExistence type="inferred from homology"/>
<dbReference type="PANTHER" id="PTHR11207:SF32">
    <property type="entry name" value="LARGE RIBOSOMAL SUBUNIT PROTEIN ML44"/>
    <property type="match status" value="1"/>
</dbReference>
<dbReference type="SMART" id="SM00358">
    <property type="entry name" value="DSRM"/>
    <property type="match status" value="1"/>
</dbReference>
<dbReference type="FunFam" id="3.30.160.20:FF:000043">
    <property type="entry name" value="60S ribosomal protein L3"/>
    <property type="match status" value="1"/>
</dbReference>
<dbReference type="OrthoDB" id="67027at2759"/>
<dbReference type="EMBL" id="LCWF01000085">
    <property type="protein sequence ID" value="KKY21466.1"/>
    <property type="molecule type" value="Genomic_DNA"/>
</dbReference>
<dbReference type="Gene3D" id="1.10.1520.10">
    <property type="entry name" value="Ribonuclease III domain"/>
    <property type="match status" value="1"/>
</dbReference>
<dbReference type="PROSITE" id="PS50137">
    <property type="entry name" value="DS_RBD"/>
    <property type="match status" value="1"/>
</dbReference>
<evidence type="ECO:0000256" key="4">
    <source>
        <dbReference type="ARBA" id="ARBA00023128"/>
    </source>
</evidence>
<keyword evidence="2 8" id="KW-0694">RNA-binding</keyword>
<dbReference type="Proteomes" id="UP000053317">
    <property type="component" value="Unassembled WGS sequence"/>
</dbReference>
<dbReference type="GO" id="GO:0003725">
    <property type="term" value="F:double-stranded RNA binding"/>
    <property type="evidence" value="ECO:0007669"/>
    <property type="project" value="InterPro"/>
</dbReference>
<accession>A0A0G2EGV8</accession>
<comment type="similarity">
    <text evidence="6">Belongs to the ribonuclease III family. Mitochondrion-specific ribosomal protein mL44 subfamily.</text>
</comment>
<evidence type="ECO:0000256" key="1">
    <source>
        <dbReference type="ARBA" id="ARBA00004173"/>
    </source>
</evidence>
<gene>
    <name evidence="10" type="ORF">UCRPC4_g03729</name>
</gene>
<dbReference type="InterPro" id="IPR044443">
    <property type="entry name" value="Ribosomal_mL44_DSRM_fung"/>
</dbReference>
<dbReference type="SUPFAM" id="SSF54768">
    <property type="entry name" value="dsRNA-binding domain-like"/>
    <property type="match status" value="1"/>
</dbReference>
<evidence type="ECO:0000313" key="10">
    <source>
        <dbReference type="EMBL" id="KKY21466.1"/>
    </source>
</evidence>
<dbReference type="GO" id="GO:0003735">
    <property type="term" value="F:structural constituent of ribosome"/>
    <property type="evidence" value="ECO:0007669"/>
    <property type="project" value="TreeGrafter"/>
</dbReference>